<evidence type="ECO:0000256" key="2">
    <source>
        <dbReference type="SAM" id="SignalP"/>
    </source>
</evidence>
<evidence type="ECO:0000256" key="1">
    <source>
        <dbReference type="ARBA" id="ARBA00023157"/>
    </source>
</evidence>
<dbReference type="PROSITE" id="PS00615">
    <property type="entry name" value="C_TYPE_LECTIN_1"/>
    <property type="match status" value="1"/>
</dbReference>
<dbReference type="InterPro" id="IPR050111">
    <property type="entry name" value="C-type_lectin/snaclec_domain"/>
</dbReference>
<keyword evidence="1" id="KW-1015">Disulfide bond</keyword>
<sequence>MSIGVLFTFHCLVSVWCTCPKRNFDEVEARHYRVGILFGPTRTPISVDDCGRVCKLDARCFAYQMLWTRRGRGYCETVDELATNSTLIRTNSSYTLFPLTGARMRTTVCPEPMAFFSTTGHCYLLVLEPLRWVEAWLYCKGLHPNAHLMDIQSKKEQDVADNLTAEVRSTKIWLGGRRYTQRVYDMVWNDTMELIKYSSYRNWQDGQPTDPRDPCDPGDCVKIKNGFWFDAKCHRKLAFLCEFSPRAVSSNNH</sequence>
<reference evidence="4" key="1">
    <citation type="journal article" date="2023" name="Mol. Biol. Evol.">
        <title>Third-Generation Sequencing Reveals the Adaptive Role of the Epigenome in Three Deep-Sea Polychaetes.</title>
        <authorList>
            <person name="Perez M."/>
            <person name="Aroh O."/>
            <person name="Sun Y."/>
            <person name="Lan Y."/>
            <person name="Juniper S.K."/>
            <person name="Young C.R."/>
            <person name="Angers B."/>
            <person name="Qian P.Y."/>
        </authorList>
    </citation>
    <scope>NUCLEOTIDE SEQUENCE</scope>
    <source>
        <strain evidence="4">P08H-3</strain>
    </source>
</reference>
<dbReference type="InterPro" id="IPR018378">
    <property type="entry name" value="C-type_lectin_CS"/>
</dbReference>
<feature type="chain" id="PRO_5042219470" description="C-type lectin domain-containing protein" evidence="2">
    <location>
        <begin position="18"/>
        <end position="253"/>
    </location>
</feature>
<dbReference type="PANTHER" id="PTHR22803">
    <property type="entry name" value="MANNOSE, PHOSPHOLIPASE, LECTIN RECEPTOR RELATED"/>
    <property type="match status" value="1"/>
</dbReference>
<dbReference type="SMART" id="SM00034">
    <property type="entry name" value="CLECT"/>
    <property type="match status" value="1"/>
</dbReference>
<proteinExistence type="predicted"/>
<dbReference type="InterPro" id="IPR001304">
    <property type="entry name" value="C-type_lectin-like"/>
</dbReference>
<comment type="caution">
    <text evidence="4">The sequence shown here is derived from an EMBL/GenBank/DDBJ whole genome shotgun (WGS) entry which is preliminary data.</text>
</comment>
<evidence type="ECO:0000259" key="3">
    <source>
        <dbReference type="PROSITE" id="PS50041"/>
    </source>
</evidence>
<dbReference type="PROSITE" id="PS50041">
    <property type="entry name" value="C_TYPE_LECTIN_2"/>
    <property type="match status" value="1"/>
</dbReference>
<feature type="signal peptide" evidence="2">
    <location>
        <begin position="1"/>
        <end position="17"/>
    </location>
</feature>
<accession>A0AAD9JC78</accession>
<name>A0AAD9JC78_9ANNE</name>
<feature type="domain" description="C-type lectin" evidence="3">
    <location>
        <begin position="118"/>
        <end position="242"/>
    </location>
</feature>
<dbReference type="InterPro" id="IPR016186">
    <property type="entry name" value="C-type_lectin-like/link_sf"/>
</dbReference>
<organism evidence="4 5">
    <name type="scientific">Paralvinella palmiformis</name>
    <dbReference type="NCBI Taxonomy" id="53620"/>
    <lineage>
        <taxon>Eukaryota</taxon>
        <taxon>Metazoa</taxon>
        <taxon>Spiralia</taxon>
        <taxon>Lophotrochozoa</taxon>
        <taxon>Annelida</taxon>
        <taxon>Polychaeta</taxon>
        <taxon>Sedentaria</taxon>
        <taxon>Canalipalpata</taxon>
        <taxon>Terebellida</taxon>
        <taxon>Terebelliformia</taxon>
        <taxon>Alvinellidae</taxon>
        <taxon>Paralvinella</taxon>
    </lineage>
</organism>
<dbReference type="InterPro" id="IPR016187">
    <property type="entry name" value="CTDL_fold"/>
</dbReference>
<dbReference type="EMBL" id="JAODUP010000413">
    <property type="protein sequence ID" value="KAK2150301.1"/>
    <property type="molecule type" value="Genomic_DNA"/>
</dbReference>
<dbReference type="AlphaFoldDB" id="A0AAD9JC78"/>
<keyword evidence="2" id="KW-0732">Signal</keyword>
<dbReference type="Pfam" id="PF00059">
    <property type="entry name" value="Lectin_C"/>
    <property type="match status" value="1"/>
</dbReference>
<dbReference type="SUPFAM" id="SSF56436">
    <property type="entry name" value="C-type lectin-like"/>
    <property type="match status" value="1"/>
</dbReference>
<dbReference type="Gene3D" id="3.10.100.10">
    <property type="entry name" value="Mannose-Binding Protein A, subunit A"/>
    <property type="match status" value="1"/>
</dbReference>
<dbReference type="Proteomes" id="UP001208570">
    <property type="component" value="Unassembled WGS sequence"/>
</dbReference>
<protein>
    <recommendedName>
        <fullName evidence="3">C-type lectin domain-containing protein</fullName>
    </recommendedName>
</protein>
<gene>
    <name evidence="4" type="ORF">LSH36_413g02038</name>
</gene>
<keyword evidence="5" id="KW-1185">Reference proteome</keyword>
<evidence type="ECO:0000313" key="5">
    <source>
        <dbReference type="Proteomes" id="UP001208570"/>
    </source>
</evidence>
<evidence type="ECO:0000313" key="4">
    <source>
        <dbReference type="EMBL" id="KAK2150301.1"/>
    </source>
</evidence>
<dbReference type="CDD" id="cd00037">
    <property type="entry name" value="CLECT"/>
    <property type="match status" value="1"/>
</dbReference>